<feature type="signal peptide" evidence="1">
    <location>
        <begin position="1"/>
        <end position="24"/>
    </location>
</feature>
<evidence type="ECO:0000313" key="2">
    <source>
        <dbReference type="EMBL" id="PVM71674.1"/>
    </source>
</evidence>
<feature type="chain" id="PRO_5015493902" evidence="1">
    <location>
        <begin position="25"/>
        <end position="161"/>
    </location>
</feature>
<keyword evidence="3" id="KW-1185">Reference proteome</keyword>
<dbReference type="Proteomes" id="UP000244913">
    <property type="component" value="Unassembled WGS sequence"/>
</dbReference>
<dbReference type="AlphaFoldDB" id="A0A2T9IXB5"/>
<evidence type="ECO:0000313" key="3">
    <source>
        <dbReference type="Proteomes" id="UP000244913"/>
    </source>
</evidence>
<protein>
    <submittedName>
        <fullName evidence="2">Protein activator of alkane oxidation PraB</fullName>
    </submittedName>
</protein>
<comment type="caution">
    <text evidence="2">The sequence shown here is derived from an EMBL/GenBank/DDBJ whole genome shotgun (WGS) entry which is preliminary data.</text>
</comment>
<name>A0A2T9IXB5_9CAUL</name>
<sequence length="161" mass="16515">MSKAVALLCAVALAAAIPAASATAANFVPNPRDPVKFTGNLTIEQGGVSVTCSVLLDAKVVNGGFHAEIRGGSFSAGDWQCGWLLSPTAFSWYVYPDTTTQVLFSTFSFNTILGSCSGPFFTGWANGSPGKVVFSNTVIPGSPGACTVNGTLDTDPSLTIV</sequence>
<accession>A0A2T9IXB5</accession>
<organism evidence="2 3">
    <name type="scientific">Caulobacter radicis</name>
    <dbReference type="NCBI Taxonomy" id="2172650"/>
    <lineage>
        <taxon>Bacteria</taxon>
        <taxon>Pseudomonadati</taxon>
        <taxon>Pseudomonadota</taxon>
        <taxon>Alphaproteobacteria</taxon>
        <taxon>Caulobacterales</taxon>
        <taxon>Caulobacteraceae</taxon>
        <taxon>Caulobacter</taxon>
    </lineage>
</organism>
<proteinExistence type="predicted"/>
<keyword evidence="1" id="KW-0732">Signal</keyword>
<evidence type="ECO:0000256" key="1">
    <source>
        <dbReference type="SAM" id="SignalP"/>
    </source>
</evidence>
<dbReference type="EMBL" id="QDKP01000065">
    <property type="protein sequence ID" value="PVM71674.1"/>
    <property type="molecule type" value="Genomic_DNA"/>
</dbReference>
<gene>
    <name evidence="2" type="ORF">DDF65_23490</name>
</gene>
<reference evidence="2 3" key="1">
    <citation type="submission" date="2018-04" db="EMBL/GenBank/DDBJ databases">
        <title>The genome sequence of Caulobacter sp. 736.</title>
        <authorList>
            <person name="Gao J."/>
            <person name="Sun J."/>
        </authorList>
    </citation>
    <scope>NUCLEOTIDE SEQUENCE [LARGE SCALE GENOMIC DNA]</scope>
    <source>
        <strain evidence="2 3">736</strain>
    </source>
</reference>
<dbReference type="RefSeq" id="WP_116569922.1">
    <property type="nucleotide sequence ID" value="NZ_QDKP01000065.1"/>
</dbReference>